<dbReference type="Proteomes" id="UP000616769">
    <property type="component" value="Unassembled WGS sequence"/>
</dbReference>
<name>A0A132AL19_SARSC</name>
<comment type="caution">
    <text evidence="2">The sequence shown here is derived from an EMBL/GenBank/DDBJ whole genome shotgun (WGS) entry which is preliminary data.</text>
</comment>
<dbReference type="AlphaFoldDB" id="A0A132AL19"/>
<feature type="compositionally biased region" description="Basic and acidic residues" evidence="1">
    <location>
        <begin position="1"/>
        <end position="22"/>
    </location>
</feature>
<dbReference type="VEuPathDB" id="VectorBase:SSCA006585"/>
<gene>
    <name evidence="2" type="ORF">QR98_0102270</name>
</gene>
<organism evidence="2 3">
    <name type="scientific">Sarcoptes scabiei</name>
    <name type="common">Itch mite</name>
    <name type="synonym">Acarus scabiei</name>
    <dbReference type="NCBI Taxonomy" id="52283"/>
    <lineage>
        <taxon>Eukaryota</taxon>
        <taxon>Metazoa</taxon>
        <taxon>Ecdysozoa</taxon>
        <taxon>Arthropoda</taxon>
        <taxon>Chelicerata</taxon>
        <taxon>Arachnida</taxon>
        <taxon>Acari</taxon>
        <taxon>Acariformes</taxon>
        <taxon>Sarcoptiformes</taxon>
        <taxon>Astigmata</taxon>
        <taxon>Psoroptidia</taxon>
        <taxon>Sarcoptoidea</taxon>
        <taxon>Sarcoptidae</taxon>
        <taxon>Sarcoptinae</taxon>
        <taxon>Sarcoptes</taxon>
    </lineage>
</organism>
<protein>
    <submittedName>
        <fullName evidence="2">Uncharacterized protein</fullName>
    </submittedName>
</protein>
<accession>A0A132AL19</accession>
<reference evidence="2 3" key="1">
    <citation type="journal article" date="2015" name="Parasit. Vectors">
        <title>Draft genome of the scabies mite.</title>
        <authorList>
            <person name="Rider S.D.Jr."/>
            <person name="Morgan M.S."/>
            <person name="Arlian L.G."/>
        </authorList>
    </citation>
    <scope>NUCLEOTIDE SEQUENCE [LARGE SCALE GENOMIC DNA]</scope>
    <source>
        <strain evidence="2">Arlian Lab</strain>
    </source>
</reference>
<proteinExistence type="predicted"/>
<evidence type="ECO:0000313" key="2">
    <source>
        <dbReference type="EMBL" id="KPM11654.1"/>
    </source>
</evidence>
<sequence>MTAEMIEKIDDNRQQRKADVKKFSTSLPSSSLTSDALDDIREKILIENQRNDRKRLITIDEIVNRSKTINYIEKYSMEKFLDPKYRSEIFATLFDEIDQINEAFEEFRKFFDNEGYFQPNLYNNQDRIRITRQQFQDCFKMFRDINRSISEVLKDYNNELLDMFRLKSSIIS</sequence>
<feature type="region of interest" description="Disordered" evidence="1">
    <location>
        <begin position="1"/>
        <end position="29"/>
    </location>
</feature>
<dbReference type="OrthoDB" id="6516559at2759"/>
<dbReference type="EMBL" id="JXLN01017672">
    <property type="protein sequence ID" value="KPM11654.1"/>
    <property type="molecule type" value="Genomic_DNA"/>
</dbReference>
<evidence type="ECO:0000256" key="1">
    <source>
        <dbReference type="SAM" id="MobiDB-lite"/>
    </source>
</evidence>
<evidence type="ECO:0000313" key="3">
    <source>
        <dbReference type="Proteomes" id="UP000616769"/>
    </source>
</evidence>